<dbReference type="SUPFAM" id="SSF160544">
    <property type="entry name" value="EscU C-terminal domain-like"/>
    <property type="match status" value="1"/>
</dbReference>
<accession>A0A552U789</accession>
<dbReference type="PANTHER" id="PTHR30531:SF12">
    <property type="entry name" value="FLAGELLAR BIOSYNTHETIC PROTEIN FLHB"/>
    <property type="match status" value="1"/>
</dbReference>
<evidence type="ECO:0000256" key="3">
    <source>
        <dbReference type="SAM" id="Phobius"/>
    </source>
</evidence>
<evidence type="ECO:0000256" key="2">
    <source>
        <dbReference type="SAM" id="MobiDB-lite"/>
    </source>
</evidence>
<dbReference type="InterPro" id="IPR029025">
    <property type="entry name" value="T3SS_substrate_exporter_C"/>
</dbReference>
<keyword evidence="4" id="KW-0966">Cell projection</keyword>
<evidence type="ECO:0000256" key="1">
    <source>
        <dbReference type="ARBA" id="ARBA00010690"/>
    </source>
</evidence>
<protein>
    <submittedName>
        <fullName evidence="4">Flagellar biosynthesis protein FlhB</fullName>
    </submittedName>
</protein>
<keyword evidence="3" id="KW-0812">Transmembrane</keyword>
<keyword evidence="3" id="KW-1133">Transmembrane helix</keyword>
<dbReference type="PANTHER" id="PTHR30531">
    <property type="entry name" value="FLAGELLAR BIOSYNTHETIC PROTEIN FLHB"/>
    <property type="match status" value="1"/>
</dbReference>
<feature type="region of interest" description="Disordered" evidence="2">
    <location>
        <begin position="1"/>
        <end position="22"/>
    </location>
</feature>
<keyword evidence="5" id="KW-1185">Reference proteome</keyword>
<dbReference type="Pfam" id="PF01312">
    <property type="entry name" value="Bac_export_2"/>
    <property type="match status" value="1"/>
</dbReference>
<name>A0A552U789_9SPHN</name>
<dbReference type="Gene3D" id="3.40.1690.10">
    <property type="entry name" value="secretion proteins EscU"/>
    <property type="match status" value="1"/>
</dbReference>
<comment type="similarity">
    <text evidence="1">Belongs to the type III secretion exporter family.</text>
</comment>
<feature type="transmembrane region" description="Helical" evidence="3">
    <location>
        <begin position="70"/>
        <end position="96"/>
    </location>
</feature>
<dbReference type="GO" id="GO:0005886">
    <property type="term" value="C:plasma membrane"/>
    <property type="evidence" value="ECO:0007669"/>
    <property type="project" value="TreeGrafter"/>
</dbReference>
<dbReference type="PRINTS" id="PR00950">
    <property type="entry name" value="TYPE3IMSPROT"/>
</dbReference>
<feature type="transmembrane region" description="Helical" evidence="3">
    <location>
        <begin position="130"/>
        <end position="148"/>
    </location>
</feature>
<keyword evidence="4" id="KW-0969">Cilium</keyword>
<dbReference type="RefSeq" id="WP_144237293.1">
    <property type="nucleotide sequence ID" value="NZ_VJWA01000002.1"/>
</dbReference>
<dbReference type="OrthoDB" id="9807950at2"/>
<evidence type="ECO:0000313" key="4">
    <source>
        <dbReference type="EMBL" id="TRW14087.1"/>
    </source>
</evidence>
<dbReference type="Proteomes" id="UP000317894">
    <property type="component" value="Unassembled WGS sequence"/>
</dbReference>
<sequence length="352" mass="36240">MAEGEKTHDPTTKRREDAAKRGDVWQSRELGTALVGIATLAAAAWCGPALVAGCAQLVAQGLGAPGDPPAIGGLVVPLAVMAGLIVVAGIAGPLLLGARWSGQAAAPKASRLDPLAGCKRMIGPQGLIELGKALVKAVLLGGVGWAAIDAPLIASGDLMGGAARLGGQIVALLAGLAVALAIVAALDLPLTRAQWWGKLRMTLQEVRDEHKESEGSSEVRAQQRQRARAAARAALHPAMADATVVTVNPAEFAVALRYVPGRDACPVVVAKGRDVVAAAIRDLAAENKVPVLRYPQLTRGIFFTAKVGAPIRDDLFGAVAAVLAYVFSVDRDVPPEVAVPPSAHFDADGRRV</sequence>
<comment type="caution">
    <text evidence="4">The sequence shown here is derived from an EMBL/GenBank/DDBJ whole genome shotgun (WGS) entry which is preliminary data.</text>
</comment>
<feature type="transmembrane region" description="Helical" evidence="3">
    <location>
        <begin position="168"/>
        <end position="190"/>
    </location>
</feature>
<dbReference type="EMBL" id="VJWA01000002">
    <property type="protein sequence ID" value="TRW14087.1"/>
    <property type="molecule type" value="Genomic_DNA"/>
</dbReference>
<organism evidence="4 5">
    <name type="scientific">Glacieibacterium frigidum</name>
    <dbReference type="NCBI Taxonomy" id="2593303"/>
    <lineage>
        <taxon>Bacteria</taxon>
        <taxon>Pseudomonadati</taxon>
        <taxon>Pseudomonadota</taxon>
        <taxon>Alphaproteobacteria</taxon>
        <taxon>Sphingomonadales</taxon>
        <taxon>Sphingosinicellaceae</taxon>
        <taxon>Glacieibacterium</taxon>
    </lineage>
</organism>
<dbReference type="GO" id="GO:0009306">
    <property type="term" value="P:protein secretion"/>
    <property type="evidence" value="ECO:0007669"/>
    <property type="project" value="InterPro"/>
</dbReference>
<reference evidence="4 5" key="1">
    <citation type="submission" date="2019-07" db="EMBL/GenBank/DDBJ databases">
        <title>Novel species isolated from glacier.</title>
        <authorList>
            <person name="Liu Q."/>
            <person name="Xin Y.-H."/>
        </authorList>
    </citation>
    <scope>NUCLEOTIDE SEQUENCE [LARGE SCALE GENOMIC DNA]</scope>
    <source>
        <strain evidence="4 5">LB1R16</strain>
    </source>
</reference>
<keyword evidence="4" id="KW-0282">Flagellum</keyword>
<feature type="transmembrane region" description="Helical" evidence="3">
    <location>
        <begin position="30"/>
        <end position="58"/>
    </location>
</feature>
<proteinExistence type="inferred from homology"/>
<dbReference type="InterPro" id="IPR006135">
    <property type="entry name" value="T3SS_substrate_exporter"/>
</dbReference>
<evidence type="ECO:0000313" key="5">
    <source>
        <dbReference type="Proteomes" id="UP000317894"/>
    </source>
</evidence>
<keyword evidence="3" id="KW-0472">Membrane</keyword>
<gene>
    <name evidence="4" type="ORF">FMM06_10160</name>
</gene>
<dbReference type="AlphaFoldDB" id="A0A552U789"/>